<sequence>MTTRKKQGNNTGRTGGRNGGKQRNRRPGTPAKKNIRGNNTKNTRHGTAARSAIRRPKPKARRNTLRRWWKRAGWRRRILAVAGTALAAACAVALAWGTTSFVGQRIALVTAEERQQDLGDRYGFDPGNIISDGQFFNGYAMSRTEVQSFLDEHGGDCTGTGCLKNRTFDTTDQPDDRYCDGYDGAKGETAATIIDKSSRSCGISQKVLLTVLQKEQQLVTASKPTDFQFKAAMGLSCPDDNDCDPQYAGFFRQVYGAAHRYRYYVRHEASYGYHVGKLNFVRFHPNTGCGGANVVIGNKATALLYIYTPYQPNEAALAAGAGEGDSCSSYGNRNFSIIYRGWFGDARH</sequence>
<keyword evidence="2" id="KW-0812">Transmembrane</keyword>
<dbReference type="AlphaFoldDB" id="A0A0H3EBH3"/>
<dbReference type="HOGENOM" id="CLU_062771_0_0_11"/>
<evidence type="ECO:0000256" key="1">
    <source>
        <dbReference type="SAM" id="MobiDB-lite"/>
    </source>
</evidence>
<evidence type="ECO:0008006" key="5">
    <source>
        <dbReference type="Google" id="ProtNLM"/>
    </source>
</evidence>
<gene>
    <name evidence="3" type="ordered locus">BBPR_0534</name>
</gene>
<evidence type="ECO:0000256" key="2">
    <source>
        <dbReference type="SAM" id="Phobius"/>
    </source>
</evidence>
<keyword evidence="2" id="KW-0472">Membrane</keyword>
<dbReference type="RefSeq" id="WP_013389652.1">
    <property type="nucleotide sequence ID" value="NC_014638.1"/>
</dbReference>
<reference evidence="3 4" key="1">
    <citation type="journal article" date="2010" name="Proc. Natl. Acad. Sci. U.S.A.">
        <title>Genome analysis of Bifidobacterium bifidum PRL2010 reveals metabolic pathways for host-derived glycan foraging.</title>
        <authorList>
            <person name="Turroni F."/>
            <person name="Bottacini F."/>
            <person name="Foroni E."/>
            <person name="Mulder I."/>
            <person name="Kim J.H."/>
            <person name="Zomer A."/>
            <person name="Sanchez B."/>
            <person name="Bidossi A."/>
            <person name="Ferrarini A."/>
            <person name="Giubellini V."/>
            <person name="Delledonne M."/>
            <person name="Henrissat B."/>
            <person name="Coutinho P."/>
            <person name="Oggioni M."/>
            <person name="Fitzgerald G.F."/>
            <person name="Mills D."/>
            <person name="Margolles A."/>
            <person name="Kelly D."/>
            <person name="van Sinderen D."/>
            <person name="Ventura M."/>
        </authorList>
    </citation>
    <scope>NUCLEOTIDE SEQUENCE [LARGE SCALE GENOMIC DNA]</scope>
    <source>
        <strain evidence="3 4">PRL2010</strain>
    </source>
</reference>
<evidence type="ECO:0000313" key="4">
    <source>
        <dbReference type="Proteomes" id="UP000002312"/>
    </source>
</evidence>
<dbReference type="EMBL" id="CP001840">
    <property type="protein sequence ID" value="ADP35633.1"/>
    <property type="molecule type" value="Genomic_DNA"/>
</dbReference>
<feature type="compositionally biased region" description="Basic residues" evidence="1">
    <location>
        <begin position="52"/>
        <end position="62"/>
    </location>
</feature>
<proteinExistence type="predicted"/>
<dbReference type="KEGG" id="bbp:BBPR_0534"/>
<feature type="region of interest" description="Disordered" evidence="1">
    <location>
        <begin position="1"/>
        <end position="62"/>
    </location>
</feature>
<dbReference type="Proteomes" id="UP000002312">
    <property type="component" value="Chromosome"/>
</dbReference>
<accession>A0A0H3EBH3</accession>
<feature type="transmembrane region" description="Helical" evidence="2">
    <location>
        <begin position="78"/>
        <end position="97"/>
    </location>
</feature>
<dbReference type="eggNOG" id="COG5479">
    <property type="taxonomic scope" value="Bacteria"/>
</dbReference>
<evidence type="ECO:0000313" key="3">
    <source>
        <dbReference type="EMBL" id="ADP35633.1"/>
    </source>
</evidence>
<dbReference type="OrthoDB" id="9764271at2"/>
<organism evidence="3 4">
    <name type="scientific">Bifidobacterium bifidum (strain PRL2010)</name>
    <dbReference type="NCBI Taxonomy" id="702459"/>
    <lineage>
        <taxon>Bacteria</taxon>
        <taxon>Bacillati</taxon>
        <taxon>Actinomycetota</taxon>
        <taxon>Actinomycetes</taxon>
        <taxon>Bifidobacteriales</taxon>
        <taxon>Bifidobacteriaceae</taxon>
        <taxon>Bifidobacterium</taxon>
    </lineage>
</organism>
<name>A0A0H3EBH3_BIFBP</name>
<dbReference type="PATRIC" id="fig|702459.3.peg.557"/>
<keyword evidence="2" id="KW-1133">Transmembrane helix</keyword>
<protein>
    <recommendedName>
        <fullName evidence="5">Hemagglutinin</fullName>
    </recommendedName>
</protein>